<evidence type="ECO:0000256" key="4">
    <source>
        <dbReference type="ARBA" id="ARBA00022989"/>
    </source>
</evidence>
<comment type="subcellular location">
    <subcellularLocation>
        <location evidence="1">Membrane</location>
        <topology evidence="1">Multi-pass membrane protein</topology>
    </subcellularLocation>
</comment>
<keyword evidence="5 6" id="KW-0472">Membrane</keyword>
<accession>A0ABR2XKS2</accession>
<sequence>MSDEVRNIDVGARQPVDEEISKNQTNYDLVAENWPSRPLTFFGNDYHLFVQAVDKGASSFASIMGLQEDTNRQGSEENYIIQRVPIAKWLGINVFLWGATVALMAAWHNVTGLVTVRAFLGAFEAVCQPTFTVLSGMYMMNGLQQIFGGLLAFVFTHIPASSPVSDWPALFMTHGLIAAVWGIFIIYWMLDSQMKAKCFSEEDKKLMVERVRVNQTGIQNRKFRADQVKEAFLDPQIYASILI</sequence>
<keyword evidence="8" id="KW-1185">Reference proteome</keyword>
<evidence type="ECO:0000256" key="3">
    <source>
        <dbReference type="ARBA" id="ARBA00022692"/>
    </source>
</evidence>
<dbReference type="PANTHER" id="PTHR43791:SF63">
    <property type="entry name" value="HIGH AFFINITY CYSTEINE TRANSPORTER"/>
    <property type="match status" value="1"/>
</dbReference>
<evidence type="ECO:0000256" key="5">
    <source>
        <dbReference type="ARBA" id="ARBA00023136"/>
    </source>
</evidence>
<comment type="caution">
    <text evidence="7">The sequence shown here is derived from an EMBL/GenBank/DDBJ whole genome shotgun (WGS) entry which is preliminary data.</text>
</comment>
<keyword evidence="2" id="KW-0813">Transport</keyword>
<feature type="transmembrane region" description="Helical" evidence="6">
    <location>
        <begin position="114"/>
        <end position="134"/>
    </location>
</feature>
<dbReference type="EMBL" id="JARVKM010000042">
    <property type="protein sequence ID" value="KAK9774366.1"/>
    <property type="molecule type" value="Genomic_DNA"/>
</dbReference>
<proteinExistence type="predicted"/>
<organism evidence="7 8">
    <name type="scientific">Seiridium cardinale</name>
    <dbReference type="NCBI Taxonomy" id="138064"/>
    <lineage>
        <taxon>Eukaryota</taxon>
        <taxon>Fungi</taxon>
        <taxon>Dikarya</taxon>
        <taxon>Ascomycota</taxon>
        <taxon>Pezizomycotina</taxon>
        <taxon>Sordariomycetes</taxon>
        <taxon>Xylariomycetidae</taxon>
        <taxon>Amphisphaeriales</taxon>
        <taxon>Sporocadaceae</taxon>
        <taxon>Seiridium</taxon>
    </lineage>
</organism>
<dbReference type="SUPFAM" id="SSF103473">
    <property type="entry name" value="MFS general substrate transporter"/>
    <property type="match status" value="1"/>
</dbReference>
<evidence type="ECO:0000313" key="8">
    <source>
        <dbReference type="Proteomes" id="UP001465668"/>
    </source>
</evidence>
<feature type="transmembrane region" description="Helical" evidence="6">
    <location>
        <begin position="146"/>
        <end position="164"/>
    </location>
</feature>
<name>A0ABR2XKS2_9PEZI</name>
<dbReference type="Proteomes" id="UP001465668">
    <property type="component" value="Unassembled WGS sequence"/>
</dbReference>
<evidence type="ECO:0000256" key="2">
    <source>
        <dbReference type="ARBA" id="ARBA00022448"/>
    </source>
</evidence>
<dbReference type="InterPro" id="IPR036259">
    <property type="entry name" value="MFS_trans_sf"/>
</dbReference>
<keyword evidence="3 6" id="KW-0812">Transmembrane</keyword>
<keyword evidence="4 6" id="KW-1133">Transmembrane helix</keyword>
<evidence type="ECO:0000256" key="6">
    <source>
        <dbReference type="SAM" id="Phobius"/>
    </source>
</evidence>
<evidence type="ECO:0000256" key="1">
    <source>
        <dbReference type="ARBA" id="ARBA00004141"/>
    </source>
</evidence>
<evidence type="ECO:0000313" key="7">
    <source>
        <dbReference type="EMBL" id="KAK9774366.1"/>
    </source>
</evidence>
<protein>
    <recommendedName>
        <fullName evidence="9">Major facilitator superfamily (MFS) profile domain-containing protein</fullName>
    </recommendedName>
</protein>
<reference evidence="7 8" key="1">
    <citation type="submission" date="2024-02" db="EMBL/GenBank/DDBJ databases">
        <title>First draft genome assembly of two strains of Seiridium cardinale.</title>
        <authorList>
            <person name="Emiliani G."/>
            <person name="Scali E."/>
        </authorList>
    </citation>
    <scope>NUCLEOTIDE SEQUENCE [LARGE SCALE GENOMIC DNA]</scope>
    <source>
        <strain evidence="7 8">BM-138-000479</strain>
    </source>
</reference>
<gene>
    <name evidence="7" type="ORF">SCAR479_08971</name>
</gene>
<dbReference type="PANTHER" id="PTHR43791">
    <property type="entry name" value="PERMEASE-RELATED"/>
    <property type="match status" value="1"/>
</dbReference>
<feature type="transmembrane region" description="Helical" evidence="6">
    <location>
        <begin position="170"/>
        <end position="190"/>
    </location>
</feature>
<evidence type="ECO:0008006" key="9">
    <source>
        <dbReference type="Google" id="ProtNLM"/>
    </source>
</evidence>
<feature type="transmembrane region" description="Helical" evidence="6">
    <location>
        <begin position="89"/>
        <end position="108"/>
    </location>
</feature>
<dbReference type="Gene3D" id="1.20.1250.20">
    <property type="entry name" value="MFS general substrate transporter like domains"/>
    <property type="match status" value="1"/>
</dbReference>